<feature type="compositionally biased region" description="Basic and acidic residues" evidence="1">
    <location>
        <begin position="1"/>
        <end position="11"/>
    </location>
</feature>
<name>A0A1I3KJ79_9BURK</name>
<protein>
    <submittedName>
        <fullName evidence="2">Uncharacterized protein</fullName>
    </submittedName>
</protein>
<feature type="region of interest" description="Disordered" evidence="1">
    <location>
        <begin position="1"/>
        <end position="47"/>
    </location>
</feature>
<organism evidence="2 3">
    <name type="scientific">Paraburkholderia megapolitana</name>
    <dbReference type="NCBI Taxonomy" id="420953"/>
    <lineage>
        <taxon>Bacteria</taxon>
        <taxon>Pseudomonadati</taxon>
        <taxon>Pseudomonadota</taxon>
        <taxon>Betaproteobacteria</taxon>
        <taxon>Burkholderiales</taxon>
        <taxon>Burkholderiaceae</taxon>
        <taxon>Paraburkholderia</taxon>
    </lineage>
</organism>
<proteinExistence type="predicted"/>
<evidence type="ECO:0000313" key="2">
    <source>
        <dbReference type="EMBL" id="SFI72542.1"/>
    </source>
</evidence>
<accession>A0A1I3KJ79</accession>
<dbReference type="AlphaFoldDB" id="A0A1I3KJ79"/>
<dbReference type="STRING" id="420953.SAMN05192543_10424"/>
<reference evidence="2 3" key="1">
    <citation type="submission" date="2016-10" db="EMBL/GenBank/DDBJ databases">
        <authorList>
            <person name="de Groot N.N."/>
        </authorList>
    </citation>
    <scope>NUCLEOTIDE SEQUENCE [LARGE SCALE GENOMIC DNA]</scope>
    <source>
        <strain evidence="2 3">LMG 23650</strain>
    </source>
</reference>
<evidence type="ECO:0000256" key="1">
    <source>
        <dbReference type="SAM" id="MobiDB-lite"/>
    </source>
</evidence>
<gene>
    <name evidence="2" type="ORF">SAMN05192543_10424</name>
</gene>
<dbReference type="RefSeq" id="WP_170275661.1">
    <property type="nucleotide sequence ID" value="NZ_CP041743.1"/>
</dbReference>
<keyword evidence="3" id="KW-1185">Reference proteome</keyword>
<dbReference type="EMBL" id="FOQU01000004">
    <property type="protein sequence ID" value="SFI72542.1"/>
    <property type="molecule type" value="Genomic_DNA"/>
</dbReference>
<evidence type="ECO:0000313" key="3">
    <source>
        <dbReference type="Proteomes" id="UP000199548"/>
    </source>
</evidence>
<dbReference type="Proteomes" id="UP000199548">
    <property type="component" value="Unassembled WGS sequence"/>
</dbReference>
<sequence length="47" mass="5127">MIDRHERHAREAGFANGGQRIGFGRRSVRRDDALSPPTIAIANGAPQ</sequence>